<sequence length="111" mass="12164">MAVTRLRCPRCETEVHGSFLAPLAQLSVAQQAFAVRFLVSRGNLKELEREEGVSYQALRSLLDEIVAQLTPASASRADVLTRLRRGDLRAEAALRLLEAADQDEQGGNEDG</sequence>
<comment type="caution">
    <text evidence="2">The sequence shown here is derived from an EMBL/GenBank/DDBJ whole genome shotgun (WGS) entry which is preliminary data.</text>
</comment>
<protein>
    <recommendedName>
        <fullName evidence="1">DUF2089 domain-containing protein</fullName>
    </recommendedName>
</protein>
<organism evidence="2">
    <name type="scientific">mine drainage metagenome</name>
    <dbReference type="NCBI Taxonomy" id="410659"/>
    <lineage>
        <taxon>unclassified sequences</taxon>
        <taxon>metagenomes</taxon>
        <taxon>ecological metagenomes</taxon>
    </lineage>
</organism>
<evidence type="ECO:0000313" key="2">
    <source>
        <dbReference type="EMBL" id="EQD51927.1"/>
    </source>
</evidence>
<dbReference type="InterPro" id="IPR018658">
    <property type="entry name" value="DUF2089"/>
</dbReference>
<accession>T1A4M7</accession>
<reference evidence="2" key="1">
    <citation type="submission" date="2013-08" db="EMBL/GenBank/DDBJ databases">
        <authorList>
            <person name="Mendez C."/>
            <person name="Richter M."/>
            <person name="Ferrer M."/>
            <person name="Sanchez J."/>
        </authorList>
    </citation>
    <scope>NUCLEOTIDE SEQUENCE</scope>
</reference>
<dbReference type="Pfam" id="PF09862">
    <property type="entry name" value="DUF2089"/>
    <property type="match status" value="1"/>
</dbReference>
<evidence type="ECO:0000259" key="1">
    <source>
        <dbReference type="Pfam" id="PF09862"/>
    </source>
</evidence>
<dbReference type="EMBL" id="AUZX01009419">
    <property type="protein sequence ID" value="EQD51927.1"/>
    <property type="molecule type" value="Genomic_DNA"/>
</dbReference>
<proteinExistence type="predicted"/>
<feature type="domain" description="DUF2089" evidence="1">
    <location>
        <begin position="26"/>
        <end position="69"/>
    </location>
</feature>
<gene>
    <name evidence="2" type="ORF">B1A_12904</name>
</gene>
<reference evidence="2" key="2">
    <citation type="journal article" date="2014" name="ISME J.">
        <title>Microbial stratification in low pH oxic and suboxic macroscopic growths along an acid mine drainage.</title>
        <authorList>
            <person name="Mendez-Garcia C."/>
            <person name="Mesa V."/>
            <person name="Sprenger R.R."/>
            <person name="Richter M."/>
            <person name="Diez M.S."/>
            <person name="Solano J."/>
            <person name="Bargiela R."/>
            <person name="Golyshina O.V."/>
            <person name="Manteca A."/>
            <person name="Ramos J.L."/>
            <person name="Gallego J.R."/>
            <person name="Llorente I."/>
            <person name="Martins Dos Santos V.A."/>
            <person name="Jensen O.N."/>
            <person name="Pelaez A.I."/>
            <person name="Sanchez J."/>
            <person name="Ferrer M."/>
        </authorList>
    </citation>
    <scope>NUCLEOTIDE SEQUENCE</scope>
</reference>
<name>T1A4M7_9ZZZZ</name>
<dbReference type="AlphaFoldDB" id="T1A4M7"/>